<dbReference type="InterPro" id="IPR003593">
    <property type="entry name" value="AAA+_ATPase"/>
</dbReference>
<dbReference type="RefSeq" id="WP_272225720.1">
    <property type="nucleotide sequence ID" value="NZ_JAQONE010000003.1"/>
</dbReference>
<dbReference type="EMBL" id="JAQONE010000003">
    <property type="protein sequence ID" value="MDC2828992.1"/>
    <property type="molecule type" value="Genomic_DNA"/>
</dbReference>
<dbReference type="CDD" id="cd00009">
    <property type="entry name" value="AAA"/>
    <property type="match status" value="1"/>
</dbReference>
<dbReference type="SUPFAM" id="SSF52540">
    <property type="entry name" value="P-loop containing nucleoside triphosphate hydrolases"/>
    <property type="match status" value="1"/>
</dbReference>
<dbReference type="PANTHER" id="PTHR42759">
    <property type="entry name" value="MOXR FAMILY PROTEIN"/>
    <property type="match status" value="1"/>
</dbReference>
<name>A0AAJ1HT10_LIMMU</name>
<proteinExistence type="predicted"/>
<dbReference type="SMART" id="SM00382">
    <property type="entry name" value="AAA"/>
    <property type="match status" value="1"/>
</dbReference>
<dbReference type="InterPro" id="IPR027417">
    <property type="entry name" value="P-loop_NTPase"/>
</dbReference>
<protein>
    <submittedName>
        <fullName evidence="2">MoxR family ATPase</fullName>
    </submittedName>
</protein>
<dbReference type="InterPro" id="IPR011704">
    <property type="entry name" value="ATPase_dyneun-rel_AAA"/>
</dbReference>
<dbReference type="InterPro" id="IPR050764">
    <property type="entry name" value="CbbQ/NirQ/NorQ/GpvN"/>
</dbReference>
<dbReference type="Gene3D" id="3.40.50.300">
    <property type="entry name" value="P-loop containing nucleotide triphosphate hydrolases"/>
    <property type="match status" value="1"/>
</dbReference>
<accession>A0AAJ1HT10</accession>
<evidence type="ECO:0000313" key="2">
    <source>
        <dbReference type="EMBL" id="MDC2828992.1"/>
    </source>
</evidence>
<dbReference type="Pfam" id="PF07728">
    <property type="entry name" value="AAA_5"/>
    <property type="match status" value="1"/>
</dbReference>
<dbReference type="Proteomes" id="UP001220670">
    <property type="component" value="Unassembled WGS sequence"/>
</dbReference>
<evidence type="ECO:0000259" key="1">
    <source>
        <dbReference type="SMART" id="SM00382"/>
    </source>
</evidence>
<evidence type="ECO:0000313" key="3">
    <source>
        <dbReference type="Proteomes" id="UP001220670"/>
    </source>
</evidence>
<sequence length="316" mass="35699">MDITFSEIKKALDSQKYLSDTDTLYAVWASVSQSRPLLLEGKPGVGKTSIAKALANGLNLPYIRLQMYEGLTDDKILYDYDYQKQLLMLETIKPQLEKSFEGMTANEAIKAANKTVNFYGRDFLIKRPILRAITGNKPCVLCIDEMDKAPEEIEYMLYEFLENYSITIPQLGEIKCTEKNKPIVFITSNGYRELSGALRRRCNYLYLSPKSESELVQILISKTQSDEKLAQGVARCLKVMEGSDMHYKPSVAEAIEYADFLSKNGAITKKIAINALSILIKDSRDLKQAREIVAANGNKMWGDANFWDPDYDSSAE</sequence>
<dbReference type="PANTHER" id="PTHR42759:SF1">
    <property type="entry name" value="MAGNESIUM-CHELATASE SUBUNIT CHLD"/>
    <property type="match status" value="1"/>
</dbReference>
<feature type="domain" description="AAA+ ATPase" evidence="1">
    <location>
        <begin position="33"/>
        <end position="208"/>
    </location>
</feature>
<reference evidence="2" key="1">
    <citation type="submission" date="2023-01" db="EMBL/GenBank/DDBJ databases">
        <title>Genome analysis of 13 Lactobacillus isolated from gut of wild boar.</title>
        <authorList>
            <person name="Papp P."/>
            <person name="Libisch B."/>
            <person name="Nagy T."/>
            <person name="Olasz F."/>
        </authorList>
    </citation>
    <scope>NUCLEOTIDE SEQUENCE</scope>
    <source>
        <strain evidence="2">F146</strain>
    </source>
</reference>
<dbReference type="AlphaFoldDB" id="A0AAJ1HT10"/>
<dbReference type="GO" id="GO:0005524">
    <property type="term" value="F:ATP binding"/>
    <property type="evidence" value="ECO:0007669"/>
    <property type="project" value="InterPro"/>
</dbReference>
<gene>
    <name evidence="2" type="ORF">PO250_01400</name>
</gene>
<dbReference type="GO" id="GO:0016887">
    <property type="term" value="F:ATP hydrolysis activity"/>
    <property type="evidence" value="ECO:0007669"/>
    <property type="project" value="InterPro"/>
</dbReference>
<organism evidence="2 3">
    <name type="scientific">Limosilactobacillus mucosae</name>
    <name type="common">Lactobacillus mucosae</name>
    <dbReference type="NCBI Taxonomy" id="97478"/>
    <lineage>
        <taxon>Bacteria</taxon>
        <taxon>Bacillati</taxon>
        <taxon>Bacillota</taxon>
        <taxon>Bacilli</taxon>
        <taxon>Lactobacillales</taxon>
        <taxon>Lactobacillaceae</taxon>
        <taxon>Limosilactobacillus</taxon>
    </lineage>
</organism>
<comment type="caution">
    <text evidence="2">The sequence shown here is derived from an EMBL/GenBank/DDBJ whole genome shotgun (WGS) entry which is preliminary data.</text>
</comment>